<keyword evidence="1" id="KW-0472">Membrane</keyword>
<dbReference type="InParanoid" id="E0VIS1"/>
<keyword evidence="1" id="KW-1133">Transmembrane helix</keyword>
<name>E0VIS1_PEDHC</name>
<evidence type="ECO:0000313" key="2">
    <source>
        <dbReference type="EMBL" id="EEB13277.1"/>
    </source>
</evidence>
<gene>
    <name evidence="3" type="primary">8230068</name>
    <name evidence="2" type="ORF">Phum_PHUM232010</name>
</gene>
<dbReference type="EMBL" id="AAZO01002691">
    <property type="status" value="NOT_ANNOTATED_CDS"/>
    <property type="molecule type" value="Genomic_DNA"/>
</dbReference>
<dbReference type="OrthoDB" id="6725215at2759"/>
<evidence type="ECO:0000313" key="3">
    <source>
        <dbReference type="EnsemblMetazoa" id="PHUM232010-PA"/>
    </source>
</evidence>
<dbReference type="Proteomes" id="UP000009046">
    <property type="component" value="Unassembled WGS sequence"/>
</dbReference>
<protein>
    <recommendedName>
        <fullName evidence="5">Protein quiver</fullName>
    </recommendedName>
</protein>
<evidence type="ECO:0008006" key="5">
    <source>
        <dbReference type="Google" id="ProtNLM"/>
    </source>
</evidence>
<dbReference type="RefSeq" id="XP_002426015.1">
    <property type="nucleotide sequence ID" value="XM_002425970.1"/>
</dbReference>
<reference evidence="3" key="3">
    <citation type="submission" date="2021-02" db="UniProtKB">
        <authorList>
            <consortium name="EnsemblMetazoa"/>
        </authorList>
    </citation>
    <scope>IDENTIFICATION</scope>
    <source>
        <strain evidence="3">USDA</strain>
    </source>
</reference>
<reference evidence="2" key="2">
    <citation type="submission" date="2007-04" db="EMBL/GenBank/DDBJ databases">
        <title>The genome of the human body louse.</title>
        <authorList>
            <consortium name="The Human Body Louse Genome Consortium"/>
            <person name="Kirkness E."/>
            <person name="Walenz B."/>
            <person name="Hass B."/>
            <person name="Bruggner R."/>
            <person name="Strausberg R."/>
        </authorList>
    </citation>
    <scope>NUCLEOTIDE SEQUENCE</scope>
    <source>
        <strain evidence="2">USDA</strain>
    </source>
</reference>
<accession>E0VIS1</accession>
<dbReference type="GeneID" id="8230068"/>
<dbReference type="CTD" id="8230068"/>
<dbReference type="EnsemblMetazoa" id="PHUM232010-RA">
    <property type="protein sequence ID" value="PHUM232010-PA"/>
    <property type="gene ID" value="PHUM232010"/>
</dbReference>
<dbReference type="AlphaFoldDB" id="E0VIS1"/>
<dbReference type="EMBL" id="DS235204">
    <property type="protein sequence ID" value="EEB13277.1"/>
    <property type="molecule type" value="Genomic_DNA"/>
</dbReference>
<dbReference type="KEGG" id="phu:Phum_PHUM232010"/>
<sequence length="74" mass="8364">MSVVRGCYYDNMDGRDLCTMLRSKIVDQSNLPFCETCTGDSCNGSSRMFGSTTNTLLFITLLPMIAYYFNTHKL</sequence>
<evidence type="ECO:0000313" key="4">
    <source>
        <dbReference type="Proteomes" id="UP000009046"/>
    </source>
</evidence>
<feature type="transmembrane region" description="Helical" evidence="1">
    <location>
        <begin position="48"/>
        <end position="69"/>
    </location>
</feature>
<reference evidence="2" key="1">
    <citation type="submission" date="2007-04" db="EMBL/GenBank/DDBJ databases">
        <title>Annotation of Pediculus humanus corporis strain USDA.</title>
        <authorList>
            <person name="Kirkness E."/>
            <person name="Hannick L."/>
            <person name="Hass B."/>
            <person name="Bruggner R."/>
            <person name="Lawson D."/>
            <person name="Bidwell S."/>
            <person name="Joardar V."/>
            <person name="Caler E."/>
            <person name="Walenz B."/>
            <person name="Inman J."/>
            <person name="Schobel S."/>
            <person name="Galinsky K."/>
            <person name="Amedeo P."/>
            <person name="Strausberg R."/>
        </authorList>
    </citation>
    <scope>NUCLEOTIDE SEQUENCE</scope>
    <source>
        <strain evidence="2">USDA</strain>
    </source>
</reference>
<evidence type="ECO:0000256" key="1">
    <source>
        <dbReference type="SAM" id="Phobius"/>
    </source>
</evidence>
<keyword evidence="1" id="KW-0812">Transmembrane</keyword>
<keyword evidence="4" id="KW-1185">Reference proteome</keyword>
<dbReference type="HOGENOM" id="CLU_2690783_0_0_1"/>
<organism>
    <name type="scientific">Pediculus humanus subsp. corporis</name>
    <name type="common">Body louse</name>
    <dbReference type="NCBI Taxonomy" id="121224"/>
    <lineage>
        <taxon>Eukaryota</taxon>
        <taxon>Metazoa</taxon>
        <taxon>Ecdysozoa</taxon>
        <taxon>Arthropoda</taxon>
        <taxon>Hexapoda</taxon>
        <taxon>Insecta</taxon>
        <taxon>Pterygota</taxon>
        <taxon>Neoptera</taxon>
        <taxon>Paraneoptera</taxon>
        <taxon>Psocodea</taxon>
        <taxon>Troctomorpha</taxon>
        <taxon>Phthiraptera</taxon>
        <taxon>Anoplura</taxon>
        <taxon>Pediculidae</taxon>
        <taxon>Pediculus</taxon>
    </lineage>
</organism>
<dbReference type="VEuPathDB" id="VectorBase:PHUM232010"/>
<proteinExistence type="predicted"/>